<sequence>MQYLYFFSLYALSQGKELKRKQSHFKKVPSYLRLSAVTESMSPVVKNKKITALTRKAKRC</sequence>
<dbReference type="Proteomes" id="UP000287917">
    <property type="component" value="Unassembled WGS sequence"/>
</dbReference>
<comment type="caution">
    <text evidence="1">The sequence shown here is derived from an EMBL/GenBank/DDBJ whole genome shotgun (WGS) entry which is preliminary data.</text>
</comment>
<organism evidence="1 2">
    <name type="scientific">SAR324 cluster bacterium</name>
    <dbReference type="NCBI Taxonomy" id="2024889"/>
    <lineage>
        <taxon>Bacteria</taxon>
        <taxon>Deltaproteobacteria</taxon>
        <taxon>SAR324 cluster</taxon>
    </lineage>
</organism>
<name>A0A432GSK3_9DELT</name>
<evidence type="ECO:0000313" key="1">
    <source>
        <dbReference type="EMBL" id="RTZ86520.1"/>
    </source>
</evidence>
<dbReference type="AlphaFoldDB" id="A0A432GSK3"/>
<protein>
    <submittedName>
        <fullName evidence="1">Uncharacterized protein</fullName>
    </submittedName>
</protein>
<accession>A0A432GSK3</accession>
<gene>
    <name evidence="1" type="ORF">DSY96_02775</name>
</gene>
<proteinExistence type="predicted"/>
<evidence type="ECO:0000313" key="2">
    <source>
        <dbReference type="Proteomes" id="UP000287917"/>
    </source>
</evidence>
<reference evidence="1 2" key="1">
    <citation type="submission" date="2018-06" db="EMBL/GenBank/DDBJ databases">
        <title>Combined omics and stable isotope probing to characterize newly discovered Mariana Back-Arc vent microbial communities.</title>
        <authorList>
            <person name="Trembath-Reichert E."/>
            <person name="Huber J.A."/>
        </authorList>
    </citation>
    <scope>NUCLEOTIDE SEQUENCE [LARGE SCALE GENOMIC DNA]</scope>
    <source>
        <strain evidence="1">MAG 58</strain>
    </source>
</reference>
<dbReference type="EMBL" id="QNZK01000100">
    <property type="protein sequence ID" value="RTZ86520.1"/>
    <property type="molecule type" value="Genomic_DNA"/>
</dbReference>